<reference evidence="1 2" key="1">
    <citation type="submission" date="2018-09" db="EMBL/GenBank/DDBJ databases">
        <title>Phylogenetic diversity of Pectobacterium and Dickeya strains causing blackleg disease of potato in Morocco.</title>
        <authorList>
            <person name="Oulghazi S."/>
            <person name="Moumni M."/>
            <person name="Faure D."/>
        </authorList>
    </citation>
    <scope>NUCLEOTIDE SEQUENCE [LARGE SCALE GENOMIC DNA]</scope>
    <source>
        <strain evidence="1 2">S1.15.11.2D</strain>
    </source>
</reference>
<proteinExistence type="predicted"/>
<comment type="caution">
    <text evidence="1">The sequence shown here is derived from an EMBL/GenBank/DDBJ whole genome shotgun (WGS) entry which is preliminary data.</text>
</comment>
<protein>
    <submittedName>
        <fullName evidence="1">Uncharacterized protein</fullName>
    </submittedName>
</protein>
<organism evidence="1 2">
    <name type="scientific">Pectobacterium carotovorum</name>
    <name type="common">Erwinia carotovora</name>
    <dbReference type="NCBI Taxonomy" id="554"/>
    <lineage>
        <taxon>Bacteria</taxon>
        <taxon>Pseudomonadati</taxon>
        <taxon>Pseudomonadota</taxon>
        <taxon>Gammaproteobacteria</taxon>
        <taxon>Enterobacterales</taxon>
        <taxon>Pectobacteriaceae</taxon>
        <taxon>Pectobacterium</taxon>
    </lineage>
</organism>
<evidence type="ECO:0000313" key="2">
    <source>
        <dbReference type="Proteomes" id="UP000283655"/>
    </source>
</evidence>
<dbReference type="EMBL" id="QZDH01000006">
    <property type="protein sequence ID" value="RJL54333.1"/>
    <property type="molecule type" value="Genomic_DNA"/>
</dbReference>
<accession>A0A419B0H5</accession>
<evidence type="ECO:0000313" key="1">
    <source>
        <dbReference type="EMBL" id="RJL54333.1"/>
    </source>
</evidence>
<dbReference type="Proteomes" id="UP000283655">
    <property type="component" value="Unassembled WGS sequence"/>
</dbReference>
<dbReference type="AlphaFoldDB" id="A0A419B0H5"/>
<sequence>MEYRKNLDKIKMEARSESMTKWIGRIEEETDLVTEGGTPTEKMEDLIVKLKRAIDSGCNYNESINQLIQSAFDQGIQSGFAMALSKFSNGSIITRKKANENIWVLYSHSSQYQITETLPVADGGNQKKTVKIKLSKHGFE</sequence>
<dbReference type="RefSeq" id="WP_119872794.1">
    <property type="nucleotide sequence ID" value="NZ_QZDH01000006.1"/>
</dbReference>
<name>A0A419B0H5_PECCA</name>
<gene>
    <name evidence="1" type="ORF">D5071_03070</name>
</gene>